<dbReference type="GO" id="GO:0051301">
    <property type="term" value="P:cell division"/>
    <property type="evidence" value="ECO:0007669"/>
    <property type="project" value="UniProtKB-KW"/>
</dbReference>
<dbReference type="Gene3D" id="6.10.250.1900">
    <property type="match status" value="1"/>
</dbReference>
<dbReference type="GO" id="GO:0000070">
    <property type="term" value="P:mitotic sister chromatid segregation"/>
    <property type="evidence" value="ECO:0007669"/>
    <property type="project" value="TreeGrafter"/>
</dbReference>
<evidence type="ECO:0000256" key="6">
    <source>
        <dbReference type="ARBA" id="ARBA00022776"/>
    </source>
</evidence>
<comment type="subcellular location">
    <subcellularLocation>
        <location evidence="2">Chromosome</location>
        <location evidence="2">Centromere</location>
    </subcellularLocation>
    <subcellularLocation>
        <location evidence="1">Nucleus</location>
    </subcellularLocation>
</comment>
<evidence type="ECO:0000256" key="7">
    <source>
        <dbReference type="ARBA" id="ARBA00023242"/>
    </source>
</evidence>
<feature type="region of interest" description="Disordered" evidence="10">
    <location>
        <begin position="109"/>
        <end position="374"/>
    </location>
</feature>
<dbReference type="InterPro" id="IPR018851">
    <property type="entry name" value="Borealin_N"/>
</dbReference>
<accession>A0A8H5CC22</accession>
<feature type="compositionally biased region" description="Basic and acidic residues" evidence="10">
    <location>
        <begin position="109"/>
        <end position="126"/>
    </location>
</feature>
<evidence type="ECO:0000256" key="10">
    <source>
        <dbReference type="SAM" id="MobiDB-lite"/>
    </source>
</evidence>
<proteinExistence type="inferred from homology"/>
<keyword evidence="6" id="KW-0498">Mitosis</keyword>
<organism evidence="12 13">
    <name type="scientific">Ephemerocybe angulata</name>
    <dbReference type="NCBI Taxonomy" id="980116"/>
    <lineage>
        <taxon>Eukaryota</taxon>
        <taxon>Fungi</taxon>
        <taxon>Dikarya</taxon>
        <taxon>Basidiomycota</taxon>
        <taxon>Agaricomycotina</taxon>
        <taxon>Agaricomycetes</taxon>
        <taxon>Agaricomycetidae</taxon>
        <taxon>Agaricales</taxon>
        <taxon>Agaricineae</taxon>
        <taxon>Psathyrellaceae</taxon>
        <taxon>Ephemerocybe</taxon>
    </lineage>
</organism>
<keyword evidence="8" id="KW-0131">Cell cycle</keyword>
<dbReference type="GO" id="GO:0000775">
    <property type="term" value="C:chromosome, centromeric region"/>
    <property type="evidence" value="ECO:0007669"/>
    <property type="project" value="UniProtKB-SubCell"/>
</dbReference>
<feature type="compositionally biased region" description="Polar residues" evidence="10">
    <location>
        <begin position="335"/>
        <end position="348"/>
    </location>
</feature>
<feature type="compositionally biased region" description="Polar residues" evidence="10">
    <location>
        <begin position="145"/>
        <end position="162"/>
    </location>
</feature>
<dbReference type="OrthoDB" id="2392550at2759"/>
<evidence type="ECO:0000256" key="8">
    <source>
        <dbReference type="ARBA" id="ARBA00023306"/>
    </source>
</evidence>
<feature type="domain" description="Borealin N-terminal" evidence="11">
    <location>
        <begin position="14"/>
        <end position="70"/>
    </location>
</feature>
<evidence type="ECO:0000256" key="9">
    <source>
        <dbReference type="ARBA" id="ARBA00023328"/>
    </source>
</evidence>
<dbReference type="EMBL" id="JAACJK010000010">
    <property type="protein sequence ID" value="KAF5338931.1"/>
    <property type="molecule type" value="Genomic_DNA"/>
</dbReference>
<evidence type="ECO:0000313" key="12">
    <source>
        <dbReference type="EMBL" id="KAF5338931.1"/>
    </source>
</evidence>
<feature type="compositionally biased region" description="Low complexity" evidence="10">
    <location>
        <begin position="314"/>
        <end position="330"/>
    </location>
</feature>
<keyword evidence="4" id="KW-0158">Chromosome</keyword>
<feature type="compositionally biased region" description="Acidic residues" evidence="10">
    <location>
        <begin position="274"/>
        <end position="285"/>
    </location>
</feature>
<dbReference type="GO" id="GO:0032133">
    <property type="term" value="C:chromosome passenger complex"/>
    <property type="evidence" value="ECO:0007669"/>
    <property type="project" value="TreeGrafter"/>
</dbReference>
<evidence type="ECO:0000256" key="3">
    <source>
        <dbReference type="ARBA" id="ARBA00009914"/>
    </source>
</evidence>
<reference evidence="12 13" key="1">
    <citation type="journal article" date="2020" name="ISME J.">
        <title>Uncovering the hidden diversity of litter-decomposition mechanisms in mushroom-forming fungi.</title>
        <authorList>
            <person name="Floudas D."/>
            <person name="Bentzer J."/>
            <person name="Ahren D."/>
            <person name="Johansson T."/>
            <person name="Persson P."/>
            <person name="Tunlid A."/>
        </authorList>
    </citation>
    <scope>NUCLEOTIDE SEQUENCE [LARGE SCALE GENOMIC DNA]</scope>
    <source>
        <strain evidence="12 13">CBS 175.51</strain>
    </source>
</reference>
<name>A0A8H5CC22_9AGAR</name>
<dbReference type="AlphaFoldDB" id="A0A8H5CC22"/>
<dbReference type="GO" id="GO:0051233">
    <property type="term" value="C:spindle midzone"/>
    <property type="evidence" value="ECO:0007669"/>
    <property type="project" value="TreeGrafter"/>
</dbReference>
<dbReference type="GO" id="GO:0005634">
    <property type="term" value="C:nucleus"/>
    <property type="evidence" value="ECO:0007669"/>
    <property type="project" value="UniProtKB-SubCell"/>
</dbReference>
<dbReference type="PANTHER" id="PTHR16040">
    <property type="entry name" value="AUSTRALIN, ISOFORM A-RELATED"/>
    <property type="match status" value="1"/>
</dbReference>
<comment type="similarity">
    <text evidence="3">Belongs to the borealin family.</text>
</comment>
<dbReference type="Pfam" id="PF10444">
    <property type="entry name" value="Nbl1_Borealin_N"/>
    <property type="match status" value="1"/>
</dbReference>
<dbReference type="InterPro" id="IPR018867">
    <property type="entry name" value="Cell_div_borealin"/>
</dbReference>
<sequence length="433" mass="47595">MHPSGSSRKYTDDEKRQLLANLDLEVAHRCRQLEAILQDHLENFTIHQEGQVSRIPKQVRTMTMREFGEKYNGDTQLALRGYQKDRLAAAGADANFGDIDKSMRKRKFLENHEVEKPAARESDSRPLKAAKTIPGTPNKMKKPQPSGSAQHGSRFIRSSSKPPSMGIPRPLSRLAGTPSPEKPRPPFNSSMSYNARAPSRPTSPMKPPTTSRVPSASKFNPTLPAKTPTYPPSDDSTTLVRLPRKDENMLSVNGSPLANPYQFGLGWFKGVEQASEDAEDEEDTDQPSTSRGLKRSKSSIVIRRDPSSTLHSRQASQASLFTSTSQSTSSHTRDPSQATRPAQQSGLNSAFRFPPPPPPSGNDTTPRQTSKHTRSFSAMVAIPTKDGHLLEFDPLQTSPGALDALEGITASAKKQARIEMGRLVQAAVDKWKI</sequence>
<comment type="caution">
    <text evidence="12">The sequence shown here is derived from an EMBL/GenBank/DDBJ whole genome shotgun (WGS) entry which is preliminary data.</text>
</comment>
<protein>
    <recommendedName>
        <fullName evidence="11">Borealin N-terminal domain-containing protein</fullName>
    </recommendedName>
</protein>
<keyword evidence="7" id="KW-0539">Nucleus</keyword>
<evidence type="ECO:0000259" key="11">
    <source>
        <dbReference type="Pfam" id="PF10444"/>
    </source>
</evidence>
<evidence type="ECO:0000256" key="2">
    <source>
        <dbReference type="ARBA" id="ARBA00004584"/>
    </source>
</evidence>
<evidence type="ECO:0000256" key="5">
    <source>
        <dbReference type="ARBA" id="ARBA00022618"/>
    </source>
</evidence>
<evidence type="ECO:0000313" key="13">
    <source>
        <dbReference type="Proteomes" id="UP000541558"/>
    </source>
</evidence>
<evidence type="ECO:0000256" key="4">
    <source>
        <dbReference type="ARBA" id="ARBA00022454"/>
    </source>
</evidence>
<keyword evidence="9" id="KW-0137">Centromere</keyword>
<dbReference type="PANTHER" id="PTHR16040:SF7">
    <property type="entry name" value="AUSTRALIN, ISOFORM A-RELATED"/>
    <property type="match status" value="1"/>
</dbReference>
<keyword evidence="5" id="KW-0132">Cell division</keyword>
<keyword evidence="13" id="KW-1185">Reference proteome</keyword>
<dbReference type="Proteomes" id="UP000541558">
    <property type="component" value="Unassembled WGS sequence"/>
</dbReference>
<evidence type="ECO:0000256" key="1">
    <source>
        <dbReference type="ARBA" id="ARBA00004123"/>
    </source>
</evidence>
<gene>
    <name evidence="12" type="ORF">D9611_008748</name>
</gene>
<feature type="compositionally biased region" description="Polar residues" evidence="10">
    <location>
        <begin position="208"/>
        <end position="220"/>
    </location>
</feature>